<evidence type="ECO:0000256" key="3">
    <source>
        <dbReference type="ARBA" id="ARBA00023098"/>
    </source>
</evidence>
<dbReference type="GO" id="GO:0008770">
    <property type="term" value="F:[acyl-carrier-protein] phosphodiesterase activity"/>
    <property type="evidence" value="ECO:0007669"/>
    <property type="project" value="InterPro"/>
</dbReference>
<dbReference type="GO" id="GO:0006633">
    <property type="term" value="P:fatty acid biosynthetic process"/>
    <property type="evidence" value="ECO:0007669"/>
    <property type="project" value="UniProtKB-KW"/>
</dbReference>
<keyword evidence="1" id="KW-0444">Lipid biosynthesis</keyword>
<evidence type="ECO:0000313" key="6">
    <source>
        <dbReference type="Proteomes" id="UP000571701"/>
    </source>
</evidence>
<dbReference type="EMBL" id="JACFYF010000020">
    <property type="protein sequence ID" value="MBA5764405.1"/>
    <property type="molecule type" value="Genomic_DNA"/>
</dbReference>
<gene>
    <name evidence="5" type="ORF">H2O73_18780</name>
</gene>
<evidence type="ECO:0000313" key="5">
    <source>
        <dbReference type="EMBL" id="MBA5764405.1"/>
    </source>
</evidence>
<evidence type="ECO:0000256" key="4">
    <source>
        <dbReference type="ARBA" id="ARBA00023160"/>
    </source>
</evidence>
<organism evidence="5 6">
    <name type="scientific">Vibrio marinisediminis</name>
    <dbReference type="NCBI Taxonomy" id="2758441"/>
    <lineage>
        <taxon>Bacteria</taxon>
        <taxon>Pseudomonadati</taxon>
        <taxon>Pseudomonadota</taxon>
        <taxon>Gammaproteobacteria</taxon>
        <taxon>Vibrionales</taxon>
        <taxon>Vibrionaceae</taxon>
        <taxon>Vibrio</taxon>
    </lineage>
</organism>
<dbReference type="Pfam" id="PF04336">
    <property type="entry name" value="ACP_PD"/>
    <property type="match status" value="1"/>
</dbReference>
<dbReference type="PANTHER" id="PTHR38764">
    <property type="entry name" value="ACYL CARRIER PROTEIN PHOSPHODIESTERASE"/>
    <property type="match status" value="1"/>
</dbReference>
<dbReference type="PIRSF" id="PIRSF011489">
    <property type="entry name" value="DUF479"/>
    <property type="match status" value="1"/>
</dbReference>
<sequence length="197" mass="23127">MNFLAHLHIAQSCQSSMLGNLLGDFVKGDPMRQFPVEVAQGIRLHRFVDSYTDSHAVIRRAKTNFSSKQRRFAGIALDVMWDHYLAVNWTNYHSSELDEFCLQAELMVRQEQTMPVPERFQLVTTRMWQGRWLESYQHLDNIEFALMRMSERSSRMAPLAECFTSLEQHYAEFELLFNEFYPQLLSVSREFCVNSGN</sequence>
<keyword evidence="6" id="KW-1185">Reference proteome</keyword>
<accession>A0A7W2FUC5</accession>
<protein>
    <submittedName>
        <fullName evidence="5">DUF479 domain-containing protein</fullName>
    </submittedName>
</protein>
<evidence type="ECO:0000256" key="1">
    <source>
        <dbReference type="ARBA" id="ARBA00022516"/>
    </source>
</evidence>
<name>A0A7W2FUC5_9VIBR</name>
<dbReference type="Proteomes" id="UP000571701">
    <property type="component" value="Unassembled WGS sequence"/>
</dbReference>
<dbReference type="InterPro" id="IPR007431">
    <property type="entry name" value="ACP_PD"/>
</dbReference>
<dbReference type="AlphaFoldDB" id="A0A7W2FUC5"/>
<keyword evidence="4" id="KW-0276">Fatty acid metabolism</keyword>
<dbReference type="RefSeq" id="WP_182110457.1">
    <property type="nucleotide sequence ID" value="NZ_JACFYF010000020.1"/>
</dbReference>
<dbReference type="PANTHER" id="PTHR38764:SF1">
    <property type="entry name" value="ACYL CARRIER PROTEIN PHOSPHODIESTERASE"/>
    <property type="match status" value="1"/>
</dbReference>
<keyword evidence="2" id="KW-0378">Hydrolase</keyword>
<keyword evidence="3" id="KW-0443">Lipid metabolism</keyword>
<comment type="caution">
    <text evidence="5">The sequence shown here is derived from an EMBL/GenBank/DDBJ whole genome shotgun (WGS) entry which is preliminary data.</text>
</comment>
<evidence type="ECO:0000256" key="2">
    <source>
        <dbReference type="ARBA" id="ARBA00022801"/>
    </source>
</evidence>
<keyword evidence="4" id="KW-0275">Fatty acid biosynthesis</keyword>
<proteinExistence type="predicted"/>
<reference evidence="5 6" key="1">
    <citation type="submission" date="2020-07" db="EMBL/GenBank/DDBJ databases">
        <title>Vibrio marinisediminis sp. nov., isolated from marine sediment.</title>
        <authorList>
            <person name="Ji X."/>
        </authorList>
    </citation>
    <scope>NUCLEOTIDE SEQUENCE [LARGE SCALE GENOMIC DNA]</scope>
    <source>
        <strain evidence="5 6">404</strain>
    </source>
</reference>